<evidence type="ECO:0008006" key="3">
    <source>
        <dbReference type="Google" id="ProtNLM"/>
    </source>
</evidence>
<dbReference type="Proteomes" id="UP000767446">
    <property type="component" value="Unassembled WGS sequence"/>
</dbReference>
<gene>
    <name evidence="1" type="ORF">DSM107014_09885</name>
</gene>
<name>A0A941GPZ2_9CHRO</name>
<organism evidence="1 2">
    <name type="scientific">Gomphosphaeria aponina SAG 52.96 = DSM 107014</name>
    <dbReference type="NCBI Taxonomy" id="1521640"/>
    <lineage>
        <taxon>Bacteria</taxon>
        <taxon>Bacillati</taxon>
        <taxon>Cyanobacteriota</taxon>
        <taxon>Cyanophyceae</taxon>
        <taxon>Oscillatoriophycideae</taxon>
        <taxon>Chroococcales</taxon>
        <taxon>Gomphosphaeriaceae</taxon>
        <taxon>Gomphosphaeria</taxon>
    </lineage>
</organism>
<comment type="caution">
    <text evidence="1">The sequence shown here is derived from an EMBL/GenBank/DDBJ whole genome shotgun (WGS) entry which is preliminary data.</text>
</comment>
<evidence type="ECO:0000313" key="2">
    <source>
        <dbReference type="Proteomes" id="UP000767446"/>
    </source>
</evidence>
<accession>A0A941GPZ2</accession>
<dbReference type="SUPFAM" id="SSF53300">
    <property type="entry name" value="vWA-like"/>
    <property type="match status" value="1"/>
</dbReference>
<evidence type="ECO:0000313" key="1">
    <source>
        <dbReference type="EMBL" id="MBR8828189.1"/>
    </source>
</evidence>
<dbReference type="EMBL" id="JADQBC010000059">
    <property type="protein sequence ID" value="MBR8828189.1"/>
    <property type="molecule type" value="Genomic_DNA"/>
</dbReference>
<dbReference type="InterPro" id="IPR036465">
    <property type="entry name" value="vWFA_dom_sf"/>
</dbReference>
<protein>
    <recommendedName>
        <fullName evidence="3">VWFA domain-containing protein</fullName>
    </recommendedName>
</protein>
<proteinExistence type="predicted"/>
<reference evidence="1" key="1">
    <citation type="submission" date="2021-02" db="EMBL/GenBank/DDBJ databases">
        <title>Metagenome analyses of Stigonema ocellatum DSM 106950, Chlorogloea purpurea SAG 13.99 and Gomphosphaeria aponina DSM 107014.</title>
        <authorList>
            <person name="Marter P."/>
            <person name="Huang S."/>
        </authorList>
    </citation>
    <scope>NUCLEOTIDE SEQUENCE</scope>
    <source>
        <strain evidence="1">JP213</strain>
    </source>
</reference>
<sequence length="115" mass="12874">MSKKIVGALYDAIKIGSQELLLIDRELPYNYLKVVLVITDGGDNDSCTSLTDLSYFLETDLCLCVIGVGNSTQRQLQKLDTYALSTHSIAQFADLYQAMTISLGVVIERQRYVRF</sequence>
<dbReference type="AlphaFoldDB" id="A0A941GPZ2"/>